<keyword evidence="3" id="KW-1185">Reference proteome</keyword>
<proteinExistence type="predicted"/>
<reference evidence="2 3" key="1">
    <citation type="submission" date="2018-08" db="EMBL/GenBank/DDBJ databases">
        <authorList>
            <person name="Laetsch R D."/>
            <person name="Stevens L."/>
            <person name="Kumar S."/>
            <person name="Blaxter L. M."/>
        </authorList>
    </citation>
    <scope>NUCLEOTIDE SEQUENCE [LARGE SCALE GENOMIC DNA]</scope>
</reference>
<evidence type="ECO:0000313" key="2">
    <source>
        <dbReference type="EMBL" id="VDM91467.1"/>
    </source>
</evidence>
<evidence type="ECO:0000256" key="1">
    <source>
        <dbReference type="SAM" id="Coils"/>
    </source>
</evidence>
<protein>
    <submittedName>
        <fullName evidence="2">Uncharacterized protein</fullName>
    </submittedName>
</protein>
<dbReference type="AlphaFoldDB" id="A0A3P7K4G0"/>
<dbReference type="OrthoDB" id="4189at2759"/>
<evidence type="ECO:0000313" key="3">
    <source>
        <dbReference type="Proteomes" id="UP000271087"/>
    </source>
</evidence>
<sequence>QQLTVGDEKGNLYVYDVHENLANCRPDEWSKLSRALRDIRQATEEAEELSEAMNSYNTSSIGISAITNAAVSVAGLSPRQQW</sequence>
<keyword evidence="1" id="KW-0175">Coiled coil</keyword>
<feature type="non-terminal residue" evidence="2">
    <location>
        <position position="1"/>
    </location>
</feature>
<dbReference type="Proteomes" id="UP000271087">
    <property type="component" value="Unassembled WGS sequence"/>
</dbReference>
<gene>
    <name evidence="2" type="ORF">NOO_LOCUS8658</name>
</gene>
<organism evidence="2 3">
    <name type="scientific">Onchocerca ochengi</name>
    <name type="common">Filarial nematode worm</name>
    <dbReference type="NCBI Taxonomy" id="42157"/>
    <lineage>
        <taxon>Eukaryota</taxon>
        <taxon>Metazoa</taxon>
        <taxon>Ecdysozoa</taxon>
        <taxon>Nematoda</taxon>
        <taxon>Chromadorea</taxon>
        <taxon>Rhabditida</taxon>
        <taxon>Spirurina</taxon>
        <taxon>Spiruromorpha</taxon>
        <taxon>Filarioidea</taxon>
        <taxon>Onchocercidae</taxon>
        <taxon>Onchocerca</taxon>
    </lineage>
</organism>
<accession>A0A3P7K4G0</accession>
<feature type="coiled-coil region" evidence="1">
    <location>
        <begin position="32"/>
        <end position="59"/>
    </location>
</feature>
<dbReference type="EMBL" id="UYRW01003741">
    <property type="protein sequence ID" value="VDM91467.1"/>
    <property type="molecule type" value="Genomic_DNA"/>
</dbReference>
<name>A0A3P7K4G0_ONCOC</name>